<organism evidence="1 2">
    <name type="scientific">Spirosoma telluris</name>
    <dbReference type="NCBI Taxonomy" id="2183553"/>
    <lineage>
        <taxon>Bacteria</taxon>
        <taxon>Pseudomonadati</taxon>
        <taxon>Bacteroidota</taxon>
        <taxon>Cytophagia</taxon>
        <taxon>Cytophagales</taxon>
        <taxon>Cytophagaceae</taxon>
        <taxon>Spirosoma</taxon>
    </lineage>
</organism>
<dbReference type="Proteomes" id="UP000249016">
    <property type="component" value="Unassembled WGS sequence"/>
</dbReference>
<keyword evidence="2" id="KW-1185">Reference proteome</keyword>
<evidence type="ECO:0000313" key="2">
    <source>
        <dbReference type="Proteomes" id="UP000249016"/>
    </source>
</evidence>
<dbReference type="EMBL" id="QLII01000001">
    <property type="protein sequence ID" value="RAI77977.1"/>
    <property type="molecule type" value="Genomic_DNA"/>
</dbReference>
<dbReference type="AlphaFoldDB" id="A0A327NRV5"/>
<protein>
    <submittedName>
        <fullName evidence="1">Uncharacterized protein</fullName>
    </submittedName>
</protein>
<comment type="caution">
    <text evidence="1">The sequence shown here is derived from an EMBL/GenBank/DDBJ whole genome shotgun (WGS) entry which is preliminary data.</text>
</comment>
<accession>A0A327NRV5</accession>
<sequence length="125" mass="14228">MVENKLTEIVRPMEHIQSDTKPTSKKIFGTFYASELFWSAENNELYVRGSHVKVSLNTQKFTGSGQFSFLNKVSYLVVNRTPMNLNDTIPLSDKKYSLVKLTQEEALKKYGDTARMGAVEITLDE</sequence>
<gene>
    <name evidence="1" type="ORF">HMF3257_34765</name>
</gene>
<name>A0A327NRV5_9BACT</name>
<proteinExistence type="predicted"/>
<reference evidence="1 2" key="1">
    <citation type="submission" date="2018-06" db="EMBL/GenBank/DDBJ databases">
        <title>Spirosoma sp. HMF3257 Genome sequencing and assembly.</title>
        <authorList>
            <person name="Kang H."/>
            <person name="Cha I."/>
            <person name="Kim H."/>
            <person name="Kang J."/>
            <person name="Joh K."/>
        </authorList>
    </citation>
    <scope>NUCLEOTIDE SEQUENCE [LARGE SCALE GENOMIC DNA]</scope>
    <source>
        <strain evidence="1 2">HMF3257</strain>
    </source>
</reference>
<evidence type="ECO:0000313" key="1">
    <source>
        <dbReference type="EMBL" id="RAI77977.1"/>
    </source>
</evidence>